<keyword evidence="4" id="KW-1185">Reference proteome</keyword>
<protein>
    <recommendedName>
        <fullName evidence="5">DUF3958 domain-containing protein</fullName>
    </recommendedName>
</protein>
<evidence type="ECO:0000313" key="3">
    <source>
        <dbReference type="EMBL" id="WYJ99000.1"/>
    </source>
</evidence>
<sequence>MMSTLEEIKQQKIQLEREQEKLEDLKRNISKTEEHYEEYFFYQKQLFNELQEEFAQSQTDMLYQDMVEQINWQSRGVQDFLEEQQQELTKQTRALEDQQEDLHWQEIKTKEERSEQHEY</sequence>
<dbReference type="Pfam" id="PF13125">
    <property type="entry name" value="DUF3958"/>
    <property type="match status" value="1"/>
</dbReference>
<gene>
    <name evidence="3" type="ORF">A5821_000076</name>
</gene>
<feature type="compositionally biased region" description="Basic and acidic residues" evidence="2">
    <location>
        <begin position="93"/>
        <end position="119"/>
    </location>
</feature>
<keyword evidence="1" id="KW-0175">Coiled coil</keyword>
<evidence type="ECO:0000313" key="4">
    <source>
        <dbReference type="Proteomes" id="UP000194948"/>
    </source>
</evidence>
<organism evidence="3 4">
    <name type="scientific">Candidatus Enterococcus palustris</name>
    <dbReference type="NCBI Taxonomy" id="1834189"/>
    <lineage>
        <taxon>Bacteria</taxon>
        <taxon>Bacillati</taxon>
        <taxon>Bacillota</taxon>
        <taxon>Bacilli</taxon>
        <taxon>Lactobacillales</taxon>
        <taxon>Enterococcaceae</taxon>
        <taxon>Enterococcus</taxon>
    </lineage>
</organism>
<reference evidence="3 4" key="2">
    <citation type="submission" date="2024-03" db="EMBL/GenBank/DDBJ databases">
        <title>The Genome Sequence of Enterococcus sp. DIV0205d.</title>
        <authorList>
            <consortium name="The Broad Institute Genomics Platform"/>
            <consortium name="The Broad Institute Microbial Omics Core"/>
            <consortium name="The Broad Institute Genomic Center for Infectious Diseases"/>
            <person name="Earl A."/>
            <person name="Manson A."/>
            <person name="Gilmore M."/>
            <person name="Schwartman J."/>
            <person name="Shea T."/>
            <person name="Abouelleil A."/>
            <person name="Cao P."/>
            <person name="Chapman S."/>
            <person name="Cusick C."/>
            <person name="Young S."/>
            <person name="Neafsey D."/>
            <person name="Nusbaum C."/>
            <person name="Birren B."/>
        </authorList>
    </citation>
    <scope>NUCLEOTIDE SEQUENCE [LARGE SCALE GENOMIC DNA]</scope>
    <source>
        <strain evidence="3 4">7F3_DIV0205</strain>
    </source>
</reference>
<dbReference type="Proteomes" id="UP000194948">
    <property type="component" value="Chromosome"/>
</dbReference>
<evidence type="ECO:0008006" key="5">
    <source>
        <dbReference type="Google" id="ProtNLM"/>
    </source>
</evidence>
<dbReference type="EMBL" id="CP147244">
    <property type="protein sequence ID" value="WYJ99000.1"/>
    <property type="molecule type" value="Genomic_DNA"/>
</dbReference>
<name>A0AAQ3WAU7_9ENTE</name>
<accession>A0AAQ3WAU7</accession>
<dbReference type="AlphaFoldDB" id="A0AAQ3WAU7"/>
<evidence type="ECO:0000256" key="1">
    <source>
        <dbReference type="SAM" id="Coils"/>
    </source>
</evidence>
<feature type="region of interest" description="Disordered" evidence="2">
    <location>
        <begin position="88"/>
        <end position="119"/>
    </location>
</feature>
<reference evidence="4" key="1">
    <citation type="submission" date="2017-05" db="EMBL/GenBank/DDBJ databases">
        <title>The Genome Sequence of EEnterococcus faecalis 9F2_4866.</title>
        <authorList>
            <consortium name="The Broad Institute Genomics Platform"/>
            <consortium name="The Broad Institute Genomic Center for Infectious Diseases"/>
            <person name="Earl A."/>
            <person name="Manson A."/>
            <person name="Schwartman J."/>
            <person name="Gilmore M."/>
            <person name="Abouelleil A."/>
            <person name="Cao P."/>
            <person name="Chapman S."/>
            <person name="Cusick C."/>
            <person name="Shea T."/>
            <person name="Young S."/>
            <person name="Neafsey D."/>
            <person name="Nusbaum C."/>
            <person name="Birren B."/>
        </authorList>
    </citation>
    <scope>NUCLEOTIDE SEQUENCE [LARGE SCALE GENOMIC DNA]</scope>
    <source>
        <strain evidence="4">7F3_DIV0205</strain>
    </source>
</reference>
<evidence type="ECO:0000256" key="2">
    <source>
        <dbReference type="SAM" id="MobiDB-lite"/>
    </source>
</evidence>
<feature type="coiled-coil region" evidence="1">
    <location>
        <begin position="1"/>
        <end position="35"/>
    </location>
</feature>
<proteinExistence type="predicted"/>
<dbReference type="InterPro" id="IPR025014">
    <property type="entry name" value="DUF3958"/>
</dbReference>